<keyword evidence="4 6" id="KW-0472">Membrane</keyword>
<organism evidence="7 8">
    <name type="scientific">Desulfitobacterium metallireducens DSM 15288</name>
    <dbReference type="NCBI Taxonomy" id="871968"/>
    <lineage>
        <taxon>Bacteria</taxon>
        <taxon>Bacillati</taxon>
        <taxon>Bacillota</taxon>
        <taxon>Clostridia</taxon>
        <taxon>Eubacteriales</taxon>
        <taxon>Desulfitobacteriaceae</taxon>
        <taxon>Desulfitobacterium</taxon>
    </lineage>
</organism>
<evidence type="ECO:0000256" key="1">
    <source>
        <dbReference type="ARBA" id="ARBA00004370"/>
    </source>
</evidence>
<dbReference type="InterPro" id="IPR036286">
    <property type="entry name" value="LexA/Signal_pep-like_sf"/>
</dbReference>
<evidence type="ECO:0000256" key="6">
    <source>
        <dbReference type="SAM" id="Phobius"/>
    </source>
</evidence>
<name>W0E4Z3_9FIRM</name>
<dbReference type="GO" id="GO:0006465">
    <property type="term" value="P:signal peptide processing"/>
    <property type="evidence" value="ECO:0007669"/>
    <property type="project" value="UniProtKB-UniRule"/>
</dbReference>
<proteinExistence type="predicted"/>
<dbReference type="Proteomes" id="UP000010847">
    <property type="component" value="Chromosome"/>
</dbReference>
<dbReference type="EMBL" id="CP007032">
    <property type="protein sequence ID" value="AHF05930.1"/>
    <property type="molecule type" value="Genomic_DNA"/>
</dbReference>
<reference evidence="7 8" key="1">
    <citation type="submission" date="2013-12" db="EMBL/GenBank/DDBJ databases">
        <authorList>
            <consortium name="DOE Joint Genome Institute"/>
            <person name="Smidt H."/>
            <person name="Huntemann M."/>
            <person name="Han J."/>
            <person name="Chen A."/>
            <person name="Kyrpides N."/>
            <person name="Mavromatis K."/>
            <person name="Markowitz V."/>
            <person name="Palaniappan K."/>
            <person name="Ivanova N."/>
            <person name="Schaumberg A."/>
            <person name="Pati A."/>
            <person name="Liolios K."/>
            <person name="Nordberg H.P."/>
            <person name="Cantor M.N."/>
            <person name="Hua S.X."/>
            <person name="Woyke T."/>
        </authorList>
    </citation>
    <scope>NUCLEOTIDE SEQUENCE [LARGE SCALE GENOMIC DNA]</scope>
    <source>
        <strain evidence="8">DSM 15288</strain>
    </source>
</reference>
<dbReference type="GO" id="GO:0004252">
    <property type="term" value="F:serine-type endopeptidase activity"/>
    <property type="evidence" value="ECO:0007669"/>
    <property type="project" value="UniProtKB-UniRule"/>
</dbReference>
<dbReference type="InterPro" id="IPR019533">
    <property type="entry name" value="Peptidase_S26"/>
</dbReference>
<dbReference type="EC" id="3.4.21.89" evidence="5"/>
<dbReference type="NCBIfam" id="TIGR02228">
    <property type="entry name" value="sigpep_I_arch"/>
    <property type="match status" value="1"/>
</dbReference>
<dbReference type="eggNOG" id="COG0681">
    <property type="taxonomic scope" value="Bacteria"/>
</dbReference>
<feature type="transmembrane region" description="Helical" evidence="6">
    <location>
        <begin position="152"/>
        <end position="172"/>
    </location>
</feature>
<gene>
    <name evidence="7" type="ORF">DESME_01635</name>
</gene>
<dbReference type="CDD" id="cd06530">
    <property type="entry name" value="S26_SPase_I"/>
    <property type="match status" value="1"/>
</dbReference>
<keyword evidence="2 6" id="KW-0812">Transmembrane</keyword>
<dbReference type="OrthoDB" id="1648066at2"/>
<evidence type="ECO:0000256" key="3">
    <source>
        <dbReference type="ARBA" id="ARBA00022989"/>
    </source>
</evidence>
<dbReference type="RefSeq" id="WP_006716372.1">
    <property type="nucleotide sequence ID" value="NZ_CP007032.1"/>
</dbReference>
<protein>
    <recommendedName>
        <fullName evidence="5">Signal peptidase I</fullName>
        <ecNumber evidence="5">3.4.21.89</ecNumber>
    </recommendedName>
</protein>
<dbReference type="AlphaFoldDB" id="W0E4Z3"/>
<dbReference type="KEGG" id="dmt:DESME_01635"/>
<dbReference type="Gene3D" id="2.10.109.10">
    <property type="entry name" value="Umud Fragment, subunit A"/>
    <property type="match status" value="1"/>
</dbReference>
<evidence type="ECO:0000256" key="5">
    <source>
        <dbReference type="NCBIfam" id="TIGR02228"/>
    </source>
</evidence>
<comment type="subcellular location">
    <subcellularLocation>
        <location evidence="1">Membrane</location>
    </subcellularLocation>
</comment>
<sequence length="201" mass="22027">MKRALKWGGNIVTVILGVALILTVYASVTSRMNNGTPKLFGHQMYEVLSGSMEPGIHTGSVIFDKPGVDVKTLKEGDVITFKAKDDPKMLITHRIVRVKTQDGAPAFQTKGDANDVVDKDLVPGGNIVAQYNNITIPYLGYYLNFMKSKNGILFLVIVPGIFLILSTMISLSREIIKLENDKKTDKTEVSSHVSSENATKV</sequence>
<dbReference type="STRING" id="871968.DESME_01635"/>
<dbReference type="PRINTS" id="PR00728">
    <property type="entry name" value="SIGNALPTASE"/>
</dbReference>
<evidence type="ECO:0000256" key="2">
    <source>
        <dbReference type="ARBA" id="ARBA00022692"/>
    </source>
</evidence>
<dbReference type="NCBIfam" id="NF046067">
    <property type="entry name" value="SigPepSipWBacil"/>
    <property type="match status" value="1"/>
</dbReference>
<evidence type="ECO:0000313" key="8">
    <source>
        <dbReference type="Proteomes" id="UP000010847"/>
    </source>
</evidence>
<dbReference type="GO" id="GO:0016020">
    <property type="term" value="C:membrane"/>
    <property type="evidence" value="ECO:0007669"/>
    <property type="project" value="UniProtKB-SubCell"/>
</dbReference>
<evidence type="ECO:0000256" key="4">
    <source>
        <dbReference type="ARBA" id="ARBA00023136"/>
    </source>
</evidence>
<dbReference type="GO" id="GO:0009003">
    <property type="term" value="F:signal peptidase activity"/>
    <property type="evidence" value="ECO:0007669"/>
    <property type="project" value="UniProtKB-EC"/>
</dbReference>
<dbReference type="PANTHER" id="PTHR10806:SF6">
    <property type="entry name" value="SIGNAL PEPTIDASE COMPLEX CATALYTIC SUBUNIT SEC11"/>
    <property type="match status" value="1"/>
</dbReference>
<dbReference type="InterPro" id="IPR001733">
    <property type="entry name" value="Peptidase_S26B"/>
</dbReference>
<dbReference type="HOGENOM" id="CLU_089996_2_2_9"/>
<evidence type="ECO:0000313" key="7">
    <source>
        <dbReference type="EMBL" id="AHF05930.1"/>
    </source>
</evidence>
<accession>W0E4Z3</accession>
<keyword evidence="3 6" id="KW-1133">Transmembrane helix</keyword>
<keyword evidence="8" id="KW-1185">Reference proteome</keyword>
<dbReference type="SUPFAM" id="SSF51306">
    <property type="entry name" value="LexA/Signal peptidase"/>
    <property type="match status" value="1"/>
</dbReference>
<dbReference type="PANTHER" id="PTHR10806">
    <property type="entry name" value="SIGNAL PEPTIDASE COMPLEX CATALYTIC SUBUNIT SEC11"/>
    <property type="match status" value="1"/>
</dbReference>